<organism evidence="4">
    <name type="scientific">Pseudoalteromonas translucida KMM 520</name>
    <dbReference type="NCBI Taxonomy" id="1315283"/>
    <lineage>
        <taxon>Bacteria</taxon>
        <taxon>Pseudomonadati</taxon>
        <taxon>Pseudomonadota</taxon>
        <taxon>Gammaproteobacteria</taxon>
        <taxon>Alteromonadales</taxon>
        <taxon>Pseudoalteromonadaceae</taxon>
        <taxon>Pseudoalteromonas</taxon>
    </lineage>
</organism>
<dbReference type="SUPFAM" id="SSF52374">
    <property type="entry name" value="Nucleotidylyl transferase"/>
    <property type="match status" value="1"/>
</dbReference>
<evidence type="ECO:0000313" key="4">
    <source>
        <dbReference type="EMBL" id="ALS31852.1"/>
    </source>
</evidence>
<keyword evidence="2 4" id="KW-0548">Nucleotidyltransferase</keyword>
<dbReference type="Proteomes" id="UP000065261">
    <property type="component" value="Chromosome I"/>
</dbReference>
<dbReference type="GO" id="GO:0016779">
    <property type="term" value="F:nucleotidyltransferase activity"/>
    <property type="evidence" value="ECO:0007669"/>
    <property type="project" value="UniProtKB-KW"/>
</dbReference>
<feature type="domain" description="Cytidyltransferase-like" evidence="3">
    <location>
        <begin position="1"/>
        <end position="107"/>
    </location>
</feature>
<dbReference type="PANTHER" id="PTHR43793">
    <property type="entry name" value="FAD SYNTHASE"/>
    <property type="match status" value="1"/>
</dbReference>
<evidence type="ECO:0000256" key="2">
    <source>
        <dbReference type="ARBA" id="ARBA00022695"/>
    </source>
</evidence>
<dbReference type="Gene3D" id="3.40.50.620">
    <property type="entry name" value="HUPs"/>
    <property type="match status" value="1"/>
</dbReference>
<reference evidence="4 5" key="1">
    <citation type="submission" date="2015-03" db="EMBL/GenBank/DDBJ databases">
        <authorList>
            <person name="Murphy D."/>
        </authorList>
    </citation>
    <scope>NUCLEOTIDE SEQUENCE [LARGE SCALE GENOMIC DNA]</scope>
    <source>
        <strain evidence="4 5">KMM 520</strain>
    </source>
</reference>
<dbReference type="NCBIfam" id="TIGR00125">
    <property type="entry name" value="cyt_tran_rel"/>
    <property type="match status" value="1"/>
</dbReference>
<dbReference type="KEGG" id="ptn:PTRA_a0499"/>
<dbReference type="AlphaFoldDB" id="A0A0U2V1T5"/>
<dbReference type="EMBL" id="CP011034">
    <property type="protein sequence ID" value="ALS31852.1"/>
    <property type="molecule type" value="Genomic_DNA"/>
</dbReference>
<dbReference type="InterPro" id="IPR050385">
    <property type="entry name" value="Archaeal_FAD_synthase"/>
</dbReference>
<dbReference type="InterPro" id="IPR014729">
    <property type="entry name" value="Rossmann-like_a/b/a_fold"/>
</dbReference>
<sequence length="137" mass="15850">MRLLKRLSQLGDQLIVGISSDEFNLLKGKSSFFSYEERAEIVESCKYVSSVFPEHDWQQKREDIVKYDADIFAMGDDWKGKFDDLFDLCEVVYLTRTEDVSTTKIKKSLSKIDVEELDRIESSLHDVISIVKSLSLK</sequence>
<gene>
    <name evidence="4" type="primary">tagD</name>
    <name evidence="4" type="ORF">PTRA_a0499</name>
</gene>
<protein>
    <submittedName>
        <fullName evidence="4">Glycerol-3-phosphate cytidylyltransferase</fullName>
    </submittedName>
</protein>
<name>A0A0U2V1T5_9GAMM</name>
<dbReference type="InterPro" id="IPR004821">
    <property type="entry name" value="Cyt_trans-like"/>
</dbReference>
<evidence type="ECO:0000313" key="5">
    <source>
        <dbReference type="Proteomes" id="UP000065261"/>
    </source>
</evidence>
<dbReference type="PANTHER" id="PTHR43793:SF1">
    <property type="entry name" value="FAD SYNTHASE"/>
    <property type="match status" value="1"/>
</dbReference>
<proteinExistence type="predicted"/>
<dbReference type="PATRIC" id="fig|1315283.4.peg.447"/>
<dbReference type="Pfam" id="PF01467">
    <property type="entry name" value="CTP_transf_like"/>
    <property type="match status" value="1"/>
</dbReference>
<keyword evidence="1 4" id="KW-0808">Transferase</keyword>
<accession>A0A0U2V1T5</accession>
<evidence type="ECO:0000259" key="3">
    <source>
        <dbReference type="Pfam" id="PF01467"/>
    </source>
</evidence>
<evidence type="ECO:0000256" key="1">
    <source>
        <dbReference type="ARBA" id="ARBA00022679"/>
    </source>
</evidence>